<evidence type="ECO:0000256" key="1">
    <source>
        <dbReference type="ARBA" id="ARBA00022645"/>
    </source>
</evidence>
<accession>A0ABW7HMY4</accession>
<dbReference type="PANTHER" id="PTHR32282:SF33">
    <property type="entry name" value="PEPTIDOGLYCAN GLYCOSYLTRANSFERASE"/>
    <property type="match status" value="1"/>
</dbReference>
<keyword evidence="10" id="KW-0472">Membrane</keyword>
<dbReference type="InterPro" id="IPR001264">
    <property type="entry name" value="Glyco_trans_51"/>
</dbReference>
<dbReference type="Pfam" id="PF00905">
    <property type="entry name" value="Transpeptidase"/>
    <property type="match status" value="1"/>
</dbReference>
<protein>
    <submittedName>
        <fullName evidence="13">Transglycosylase domain-containing protein</fullName>
        <ecNumber evidence="13">2.4.-.-</ecNumber>
    </submittedName>
</protein>
<dbReference type="InterPro" id="IPR023346">
    <property type="entry name" value="Lysozyme-like_dom_sf"/>
</dbReference>
<feature type="compositionally biased region" description="Gly residues" evidence="9">
    <location>
        <begin position="783"/>
        <end position="809"/>
    </location>
</feature>
<dbReference type="RefSeq" id="WP_279949146.1">
    <property type="nucleotide sequence ID" value="NZ_BAABEN010000001.1"/>
</dbReference>
<feature type="domain" description="Glycosyl transferase family 51" evidence="12">
    <location>
        <begin position="78"/>
        <end position="261"/>
    </location>
</feature>
<feature type="compositionally biased region" description="Basic and acidic residues" evidence="9">
    <location>
        <begin position="691"/>
        <end position="713"/>
    </location>
</feature>
<evidence type="ECO:0000259" key="12">
    <source>
        <dbReference type="Pfam" id="PF00912"/>
    </source>
</evidence>
<evidence type="ECO:0000256" key="3">
    <source>
        <dbReference type="ARBA" id="ARBA00022676"/>
    </source>
</evidence>
<organism evidence="13 14">
    <name type="scientific">Streptomyces chitinivorans</name>
    <dbReference type="NCBI Taxonomy" id="1257027"/>
    <lineage>
        <taxon>Bacteria</taxon>
        <taxon>Bacillati</taxon>
        <taxon>Actinomycetota</taxon>
        <taxon>Actinomycetes</taxon>
        <taxon>Kitasatosporales</taxon>
        <taxon>Streptomycetaceae</taxon>
        <taxon>Streptomyces</taxon>
    </lineage>
</organism>
<sequence length="809" mass="85417">MPNKRSGGGLSGTQQAAKFLGVSVLSGAVLAGIALPVAGGLGLAAKGTVESFDEIPMDFKRPPLSQKNRILDSEGNLIATDYYRDRTVVPLKKISPTMRKAIVAIEDSRFYEHGAIDLKSVMRALNRNAQQGGVAEGGSTLTQQYVKNVFVEQAGDDQEKVAEATQQTIGRKIQELKYAIRIEEELSKEQILENYLNITFFGQQAYGIEAAARRYFSKNAADLELHEAALLAGLVQSPTYYDPVNYPDRAVKRRNIVLNRMAETGAATKADVAAAKKKDLGLKVSKPRSGCITATDKAGFFCDYVRKVILTDPVFGKTEEERKDLWKRGGLTVRTTLSPKAQKASADAATSLVYEDDPVATAVVQVEPGTGKILSMAQSRPYGLDQNKNQTLLNLSVDNDMGGSTSGFQVGSTFKPIVAAAAMAEGISPASTYKSDWKTVFDESDFTVCGNKPYGSDEWDVQNELESEKGTWDMTGALSKSINTYFVDLGQKVGLCDIVKMAEKMGVKRGDGESLEQLPAMILGGQNSSPLTMASAYATFANRGTYCSPVAIEKITDADGKKLPVPRTKCKRAMSEHIADSINKMLKGVVEDGTGTRAGLTDRDNAGKTGTTDGRKDAWFVGYTPNLSTAVWVGDDVGTPMEMYDLTIGGRYYDKVCGGCLPGPIWKTAMRGALKGEPVESFNDVQVPRADTGDKDRDGGRGGDDDKPGDRRPGNPFPDITLPPGLIGGGGNGGPGGGGGASTMGGTTDGATVGTSVGGVTDGGTGGDTGGDSIGATSTTGGWDAGGGNGTNGNGGWQTSGQDGGWTPR</sequence>
<evidence type="ECO:0000256" key="4">
    <source>
        <dbReference type="ARBA" id="ARBA00022679"/>
    </source>
</evidence>
<feature type="compositionally biased region" description="Low complexity" evidence="9">
    <location>
        <begin position="744"/>
        <end position="755"/>
    </location>
</feature>
<evidence type="ECO:0000256" key="9">
    <source>
        <dbReference type="SAM" id="MobiDB-lite"/>
    </source>
</evidence>
<dbReference type="InterPro" id="IPR012338">
    <property type="entry name" value="Beta-lactam/transpept-like"/>
</dbReference>
<keyword evidence="2" id="KW-0645">Protease</keyword>
<comment type="caution">
    <text evidence="13">The sequence shown here is derived from an EMBL/GenBank/DDBJ whole genome shotgun (WGS) entry which is preliminary data.</text>
</comment>
<evidence type="ECO:0000256" key="8">
    <source>
        <dbReference type="ARBA" id="ARBA00049902"/>
    </source>
</evidence>
<dbReference type="EMBL" id="JBIHMK010000006">
    <property type="protein sequence ID" value="MFH0247179.1"/>
    <property type="molecule type" value="Genomic_DNA"/>
</dbReference>
<evidence type="ECO:0000256" key="10">
    <source>
        <dbReference type="SAM" id="Phobius"/>
    </source>
</evidence>
<feature type="domain" description="Penicillin-binding protein transpeptidase" evidence="11">
    <location>
        <begin position="362"/>
        <end position="633"/>
    </location>
</feature>
<evidence type="ECO:0000256" key="2">
    <source>
        <dbReference type="ARBA" id="ARBA00022670"/>
    </source>
</evidence>
<dbReference type="Proteomes" id="UP001607069">
    <property type="component" value="Unassembled WGS sequence"/>
</dbReference>
<dbReference type="Pfam" id="PF00912">
    <property type="entry name" value="Transgly"/>
    <property type="match status" value="1"/>
</dbReference>
<evidence type="ECO:0000256" key="5">
    <source>
        <dbReference type="ARBA" id="ARBA00022801"/>
    </source>
</evidence>
<dbReference type="EC" id="2.4.-.-" evidence="13"/>
<keyword evidence="5" id="KW-0378">Hydrolase</keyword>
<evidence type="ECO:0000313" key="13">
    <source>
        <dbReference type="EMBL" id="MFH0247179.1"/>
    </source>
</evidence>
<feature type="compositionally biased region" description="Gly residues" evidence="9">
    <location>
        <begin position="726"/>
        <end position="743"/>
    </location>
</feature>
<dbReference type="GO" id="GO:0016757">
    <property type="term" value="F:glycosyltransferase activity"/>
    <property type="evidence" value="ECO:0007669"/>
    <property type="project" value="UniProtKB-KW"/>
</dbReference>
<evidence type="ECO:0000313" key="14">
    <source>
        <dbReference type="Proteomes" id="UP001607069"/>
    </source>
</evidence>
<dbReference type="InterPro" id="IPR050396">
    <property type="entry name" value="Glycosyltr_51/Transpeptidase"/>
</dbReference>
<keyword evidence="3 13" id="KW-0328">Glycosyltransferase</keyword>
<evidence type="ECO:0000256" key="7">
    <source>
        <dbReference type="ARBA" id="ARBA00034000"/>
    </source>
</evidence>
<dbReference type="PANTHER" id="PTHR32282">
    <property type="entry name" value="BINDING PROTEIN TRANSPEPTIDASE, PUTATIVE-RELATED"/>
    <property type="match status" value="1"/>
</dbReference>
<name>A0ABW7HMY4_9ACTN</name>
<dbReference type="SUPFAM" id="SSF53955">
    <property type="entry name" value="Lysozyme-like"/>
    <property type="match status" value="1"/>
</dbReference>
<feature type="region of interest" description="Disordered" evidence="9">
    <location>
        <begin position="677"/>
        <end position="809"/>
    </location>
</feature>
<evidence type="ECO:0000256" key="6">
    <source>
        <dbReference type="ARBA" id="ARBA00023268"/>
    </source>
</evidence>
<evidence type="ECO:0000259" key="11">
    <source>
        <dbReference type="Pfam" id="PF00905"/>
    </source>
</evidence>
<keyword evidence="4 13" id="KW-0808">Transferase</keyword>
<dbReference type="Gene3D" id="3.40.710.10">
    <property type="entry name" value="DD-peptidase/beta-lactamase superfamily"/>
    <property type="match status" value="1"/>
</dbReference>
<feature type="compositionally biased region" description="Gly residues" evidence="9">
    <location>
        <begin position="756"/>
        <end position="773"/>
    </location>
</feature>
<keyword evidence="10" id="KW-1133">Transmembrane helix</keyword>
<keyword evidence="10" id="KW-0812">Transmembrane</keyword>
<proteinExistence type="predicted"/>
<feature type="transmembrane region" description="Helical" evidence="10">
    <location>
        <begin position="20"/>
        <end position="45"/>
    </location>
</feature>
<comment type="catalytic activity">
    <reaction evidence="7">
        <text>Preferential cleavage: (Ac)2-L-Lys-D-Ala-|-D-Ala. Also transpeptidation of peptidyl-alanyl moieties that are N-acyl substituents of D-alanine.</text>
        <dbReference type="EC" id="3.4.16.4"/>
    </reaction>
</comment>
<keyword evidence="1" id="KW-0121">Carboxypeptidase</keyword>
<keyword evidence="6" id="KW-0511">Multifunctional enzyme</keyword>
<dbReference type="InterPro" id="IPR001460">
    <property type="entry name" value="PCN-bd_Tpept"/>
</dbReference>
<keyword evidence="14" id="KW-1185">Reference proteome</keyword>
<comment type="catalytic activity">
    <reaction evidence="8">
        <text>[GlcNAc-(1-&gt;4)-Mur2Ac(oyl-L-Ala-gamma-D-Glu-L-Lys-D-Ala-D-Ala)](n)-di-trans,octa-cis-undecaprenyl diphosphate + beta-D-GlcNAc-(1-&gt;4)-Mur2Ac(oyl-L-Ala-gamma-D-Glu-L-Lys-D-Ala-D-Ala)-di-trans,octa-cis-undecaprenyl diphosphate = [GlcNAc-(1-&gt;4)-Mur2Ac(oyl-L-Ala-gamma-D-Glu-L-Lys-D-Ala-D-Ala)](n+1)-di-trans,octa-cis-undecaprenyl diphosphate + di-trans,octa-cis-undecaprenyl diphosphate + H(+)</text>
        <dbReference type="Rhea" id="RHEA:23708"/>
        <dbReference type="Rhea" id="RHEA-COMP:9602"/>
        <dbReference type="Rhea" id="RHEA-COMP:9603"/>
        <dbReference type="ChEBI" id="CHEBI:15378"/>
        <dbReference type="ChEBI" id="CHEBI:58405"/>
        <dbReference type="ChEBI" id="CHEBI:60033"/>
        <dbReference type="ChEBI" id="CHEBI:78435"/>
        <dbReference type="EC" id="2.4.99.28"/>
    </reaction>
</comment>
<dbReference type="SUPFAM" id="SSF56601">
    <property type="entry name" value="beta-lactamase/transpeptidase-like"/>
    <property type="match status" value="1"/>
</dbReference>
<dbReference type="Gene3D" id="1.10.3810.10">
    <property type="entry name" value="Biosynthetic peptidoglycan transglycosylase-like"/>
    <property type="match status" value="1"/>
</dbReference>
<gene>
    <name evidence="13" type="ORF">ACG5V6_02965</name>
</gene>
<reference evidence="13 14" key="1">
    <citation type="submission" date="2024-10" db="EMBL/GenBank/DDBJ databases">
        <authorList>
            <person name="Cho J.-C."/>
        </authorList>
    </citation>
    <scope>NUCLEOTIDE SEQUENCE [LARGE SCALE GENOMIC DNA]</scope>
    <source>
        <strain evidence="13 14">KCTC29696</strain>
    </source>
</reference>
<dbReference type="InterPro" id="IPR036950">
    <property type="entry name" value="PBP_transglycosylase"/>
</dbReference>
<feature type="region of interest" description="Disordered" evidence="9">
    <location>
        <begin position="594"/>
        <end position="614"/>
    </location>
</feature>